<comment type="caution">
    <text evidence="1">The sequence shown here is derived from an EMBL/GenBank/DDBJ whole genome shotgun (WGS) entry which is preliminary data.</text>
</comment>
<organism evidence="1 2">
    <name type="scientific">Neophaeococcomyces mojaviensis</name>
    <dbReference type="NCBI Taxonomy" id="3383035"/>
    <lineage>
        <taxon>Eukaryota</taxon>
        <taxon>Fungi</taxon>
        <taxon>Dikarya</taxon>
        <taxon>Ascomycota</taxon>
        <taxon>Pezizomycotina</taxon>
        <taxon>Eurotiomycetes</taxon>
        <taxon>Chaetothyriomycetidae</taxon>
        <taxon>Chaetothyriales</taxon>
        <taxon>Chaetothyriales incertae sedis</taxon>
        <taxon>Neophaeococcomyces</taxon>
    </lineage>
</organism>
<gene>
    <name evidence="1" type="ORF">H2198_009288</name>
</gene>
<protein>
    <submittedName>
        <fullName evidence="1">Uncharacterized protein</fullName>
    </submittedName>
</protein>
<keyword evidence="2" id="KW-1185">Reference proteome</keyword>
<name>A0ACC2ZUZ4_9EURO</name>
<evidence type="ECO:0000313" key="1">
    <source>
        <dbReference type="EMBL" id="KAJ9651428.1"/>
    </source>
</evidence>
<reference evidence="1" key="1">
    <citation type="submission" date="2022-10" db="EMBL/GenBank/DDBJ databases">
        <title>Culturing micro-colonial fungi from biological soil crusts in the Mojave desert and describing Neophaeococcomyces mojavensis, and introducing the new genera and species Taxawa tesnikishii.</title>
        <authorList>
            <person name="Kurbessoian T."/>
            <person name="Stajich J.E."/>
        </authorList>
    </citation>
    <scope>NUCLEOTIDE SEQUENCE</scope>
    <source>
        <strain evidence="1">JES_112</strain>
    </source>
</reference>
<evidence type="ECO:0000313" key="2">
    <source>
        <dbReference type="Proteomes" id="UP001172386"/>
    </source>
</evidence>
<sequence length="503" mass="55166">MKPQSLWNNLRKHPKAVGWCVALTSGILLWGYDMAMTGNLSGLPAFQQDFGSLYDGEWIIASKWMGLWNAGSPIGMMFGSVVAGILQDRFGRRVTLMIGSACSAIAVAVIFASTFTESAPQATFLVGKILQGFTVGIVVCTIQTYMSEVLPSVLRGPVLAFFPLFFLLGQLISAIIALVQEDVPGKSSYRMCIVSEWPFSAIPLLVAILMPESPVHLIRKGRLDDAVKEQRRLEKSQGNTSASIREIQTMVKHEQEAAQSDRAKYIEVFKGTDRRRTIIAVLGSILPQLFGLPILGDGPYFLQKAGMDSDNSLIFLITGVVAGIIGNVISMWILTVVGRRKLILAPLIPLAVLWGAMGVAGCFKSVVTGWYVGITTNLVALIVALSIWPTSFVVTAEVSSLRLRAKTQGIAWATNGVMNFLFSYVTPFIYNTDAGNLKSKIGFVWFAICLLTWVSCYFVVPEMCGRTPLELDLMFEQGLKAKEFRAWSSHDAIILTEKPKNEN</sequence>
<proteinExistence type="predicted"/>
<dbReference type="EMBL" id="JAPDRQ010000257">
    <property type="protein sequence ID" value="KAJ9651428.1"/>
    <property type="molecule type" value="Genomic_DNA"/>
</dbReference>
<dbReference type="Proteomes" id="UP001172386">
    <property type="component" value="Unassembled WGS sequence"/>
</dbReference>
<accession>A0ACC2ZUZ4</accession>